<proteinExistence type="predicted"/>
<sequence>MENFKIVYTFEKGLEVIEEIEAESRSEVIGRIKDLEGFIEFTDKEENYHRFSFDDVKLVSIRK</sequence>
<protein>
    <submittedName>
        <fullName evidence="1">Uncharacterized protein</fullName>
    </submittedName>
</protein>
<reference evidence="1 2" key="1">
    <citation type="submission" date="2019-08" db="EMBL/GenBank/DDBJ databases">
        <title>Bacillus genomes from the desert of Cuatro Cienegas, Coahuila.</title>
        <authorList>
            <person name="Olmedo-Alvarez G."/>
        </authorList>
    </citation>
    <scope>NUCLEOTIDE SEQUENCE [LARGE SCALE GENOMIC DNA]</scope>
    <source>
        <strain evidence="1 2">CH446_14T</strain>
    </source>
</reference>
<gene>
    <name evidence="1" type="ORF">FZD51_23665</name>
</gene>
<evidence type="ECO:0000313" key="2">
    <source>
        <dbReference type="Proteomes" id="UP000322139"/>
    </source>
</evidence>
<dbReference type="AlphaFoldDB" id="A0A5D4QWS5"/>
<dbReference type="Proteomes" id="UP000322139">
    <property type="component" value="Unassembled WGS sequence"/>
</dbReference>
<dbReference type="EMBL" id="VTER01000017">
    <property type="protein sequence ID" value="TYS41918.1"/>
    <property type="molecule type" value="Genomic_DNA"/>
</dbReference>
<name>A0A5D4QWS5_9BACI</name>
<organism evidence="1 2">
    <name type="scientific">Bacillus infantis</name>
    <dbReference type="NCBI Taxonomy" id="324767"/>
    <lineage>
        <taxon>Bacteria</taxon>
        <taxon>Bacillati</taxon>
        <taxon>Bacillota</taxon>
        <taxon>Bacilli</taxon>
        <taxon>Bacillales</taxon>
        <taxon>Bacillaceae</taxon>
        <taxon>Bacillus</taxon>
    </lineage>
</organism>
<dbReference type="RefSeq" id="WP_009790816.1">
    <property type="nucleotide sequence ID" value="NZ_JAHXNN010000010.1"/>
</dbReference>
<evidence type="ECO:0000313" key="1">
    <source>
        <dbReference type="EMBL" id="TYS41918.1"/>
    </source>
</evidence>
<accession>A0A5D4QWS5</accession>
<comment type="caution">
    <text evidence="1">The sequence shown here is derived from an EMBL/GenBank/DDBJ whole genome shotgun (WGS) entry which is preliminary data.</text>
</comment>